<dbReference type="SMART" id="SM00671">
    <property type="entry name" value="SEL1"/>
    <property type="match status" value="2"/>
</dbReference>
<dbReference type="EMBL" id="BMPZ01000003">
    <property type="protein sequence ID" value="GGI79430.1"/>
    <property type="molecule type" value="Genomic_DNA"/>
</dbReference>
<feature type="signal peptide" evidence="1">
    <location>
        <begin position="1"/>
        <end position="22"/>
    </location>
</feature>
<dbReference type="SUPFAM" id="SSF81901">
    <property type="entry name" value="HCP-like"/>
    <property type="match status" value="1"/>
</dbReference>
<evidence type="ECO:0000313" key="2">
    <source>
        <dbReference type="EMBL" id="GGI79430.1"/>
    </source>
</evidence>
<dbReference type="Pfam" id="PF08238">
    <property type="entry name" value="Sel1"/>
    <property type="match status" value="3"/>
</dbReference>
<organism evidence="2 3">
    <name type="scientific">Shewanella gelidii</name>
    <dbReference type="NCBI Taxonomy" id="1642821"/>
    <lineage>
        <taxon>Bacteria</taxon>
        <taxon>Pseudomonadati</taxon>
        <taxon>Pseudomonadota</taxon>
        <taxon>Gammaproteobacteria</taxon>
        <taxon>Alteromonadales</taxon>
        <taxon>Shewanellaceae</taxon>
        <taxon>Shewanella</taxon>
    </lineage>
</organism>
<dbReference type="PANTHER" id="PTHR43628:SF1">
    <property type="entry name" value="CHITIN SYNTHASE REGULATORY FACTOR 2-RELATED"/>
    <property type="match status" value="1"/>
</dbReference>
<protein>
    <submittedName>
        <fullName evidence="2">Flagellar rotation associated protein MotX</fullName>
    </submittedName>
</protein>
<keyword evidence="1" id="KW-0732">Signal</keyword>
<keyword evidence="3" id="KW-1185">Reference proteome</keyword>
<gene>
    <name evidence="2" type="primary">motX</name>
    <name evidence="2" type="ORF">GCM10009332_16050</name>
</gene>
<keyword evidence="2" id="KW-0969">Cilium</keyword>
<evidence type="ECO:0000313" key="3">
    <source>
        <dbReference type="Proteomes" id="UP000613743"/>
    </source>
</evidence>
<dbReference type="InterPro" id="IPR006597">
    <property type="entry name" value="Sel1-like"/>
</dbReference>
<dbReference type="InterPro" id="IPR011990">
    <property type="entry name" value="TPR-like_helical_dom_sf"/>
</dbReference>
<dbReference type="Gene3D" id="1.25.40.10">
    <property type="entry name" value="Tetratricopeptide repeat domain"/>
    <property type="match status" value="1"/>
</dbReference>
<proteinExistence type="predicted"/>
<evidence type="ECO:0000256" key="1">
    <source>
        <dbReference type="SAM" id="SignalP"/>
    </source>
</evidence>
<keyword evidence="2" id="KW-0282">Flagellum</keyword>
<sequence>MLRIIYISLICASSFFASVSQAQESQPETQAVDIYSQDQLIELIRSGKYLQQVKADDCQLVQDIEARSEVLQQPLYQFLWAEMLNYGTCVKANAPRGIALLKTAAEQGSAEAMVRVAEYYNQGKFVTKDPERAVKYALPAAANGDLPARIMLVRLFGQGYGSARDYEYGYHWLYNAVISDEKTKKTAMTLLKRLEAKMPASIVARAQKAHLRTH</sequence>
<reference evidence="2" key="1">
    <citation type="journal article" date="2014" name="Int. J. Syst. Evol. Microbiol.">
        <title>Complete genome sequence of Corynebacterium casei LMG S-19264T (=DSM 44701T), isolated from a smear-ripened cheese.</title>
        <authorList>
            <consortium name="US DOE Joint Genome Institute (JGI-PGF)"/>
            <person name="Walter F."/>
            <person name="Albersmeier A."/>
            <person name="Kalinowski J."/>
            <person name="Ruckert C."/>
        </authorList>
    </citation>
    <scope>NUCLEOTIDE SEQUENCE</scope>
    <source>
        <strain evidence="2">JCM 30804</strain>
    </source>
</reference>
<reference evidence="2" key="2">
    <citation type="submission" date="2020-09" db="EMBL/GenBank/DDBJ databases">
        <authorList>
            <person name="Sun Q."/>
            <person name="Ohkuma M."/>
        </authorList>
    </citation>
    <scope>NUCLEOTIDE SEQUENCE</scope>
    <source>
        <strain evidence="2">JCM 30804</strain>
    </source>
</reference>
<dbReference type="AlphaFoldDB" id="A0A917JRY5"/>
<dbReference type="PANTHER" id="PTHR43628">
    <property type="entry name" value="ACTIVATOR OF C KINASE PROTEIN 1-RELATED"/>
    <property type="match status" value="1"/>
</dbReference>
<name>A0A917JRY5_9GAMM</name>
<dbReference type="RefSeq" id="WP_188919653.1">
    <property type="nucleotide sequence ID" value="NZ_BMPZ01000003.1"/>
</dbReference>
<feature type="chain" id="PRO_5038001601" evidence="1">
    <location>
        <begin position="23"/>
        <end position="214"/>
    </location>
</feature>
<dbReference type="InterPro" id="IPR052945">
    <property type="entry name" value="Mitotic_Regulator"/>
</dbReference>
<comment type="caution">
    <text evidence="2">The sequence shown here is derived from an EMBL/GenBank/DDBJ whole genome shotgun (WGS) entry which is preliminary data.</text>
</comment>
<dbReference type="Proteomes" id="UP000613743">
    <property type="component" value="Unassembled WGS sequence"/>
</dbReference>
<accession>A0A917JRY5</accession>
<keyword evidence="2" id="KW-0966">Cell projection</keyword>